<dbReference type="EMBL" id="KI926269">
    <property type="protein sequence ID" value="ETW39101.1"/>
    <property type="molecule type" value="Genomic_DNA"/>
</dbReference>
<evidence type="ECO:0000313" key="4">
    <source>
        <dbReference type="EMBL" id="ETW39101.1"/>
    </source>
</evidence>
<accession>A0A024WF97</accession>
<feature type="domain" description="Plasmodium RESA N-terminal" evidence="3">
    <location>
        <begin position="166"/>
        <end position="289"/>
    </location>
</feature>
<reference evidence="4 5" key="1">
    <citation type="submission" date="2013-02" db="EMBL/GenBank/DDBJ databases">
        <title>The Genome Annotation of Plasmodium falciparum Tanzania (2000708).</title>
        <authorList>
            <consortium name="The Broad Institute Genome Sequencing Platform"/>
            <consortium name="The Broad Institute Genome Sequencing Center for Infectious Disease"/>
            <person name="Neafsey D."/>
            <person name="Hoffman S."/>
            <person name="Volkman S."/>
            <person name="Rosenthal P."/>
            <person name="Walker B."/>
            <person name="Young S.K."/>
            <person name="Zeng Q."/>
            <person name="Gargeya S."/>
            <person name="Fitzgerald M."/>
            <person name="Haas B."/>
            <person name="Abouelleil A."/>
            <person name="Allen A.W."/>
            <person name="Alvarado L."/>
            <person name="Arachchi H.M."/>
            <person name="Berlin A.M."/>
            <person name="Chapman S.B."/>
            <person name="Gainer-Dewar J."/>
            <person name="Goldberg J."/>
            <person name="Griggs A."/>
            <person name="Gujja S."/>
            <person name="Hansen M."/>
            <person name="Howarth C."/>
            <person name="Imamovic A."/>
            <person name="Ireland A."/>
            <person name="Larimer J."/>
            <person name="McCowan C."/>
            <person name="Murphy C."/>
            <person name="Pearson M."/>
            <person name="Poon T.W."/>
            <person name="Priest M."/>
            <person name="Roberts A."/>
            <person name="Saif S."/>
            <person name="Shea T."/>
            <person name="Sisk P."/>
            <person name="Sykes S."/>
            <person name="Wortman J."/>
            <person name="Nusbaum C."/>
            <person name="Birren B."/>
        </authorList>
    </citation>
    <scope>NUCLEOTIDE SEQUENCE [LARGE SCALE GENOMIC DNA]</scope>
    <source>
        <strain evidence="5">Tanzania (2000708)</strain>
    </source>
</reference>
<reference evidence="4 5" key="2">
    <citation type="submission" date="2013-02" db="EMBL/GenBank/DDBJ databases">
        <title>The Genome Sequence of Plasmodium falciparum Tanzania (2000708).</title>
        <authorList>
            <consortium name="The Broad Institute Genome Sequencing Platform"/>
            <consortium name="The Broad Institute Genome Sequencing Center for Infectious Disease"/>
            <person name="Neafsey D."/>
            <person name="Cheeseman I."/>
            <person name="Volkman S."/>
            <person name="Adams J."/>
            <person name="Walker B."/>
            <person name="Young S.K."/>
            <person name="Zeng Q."/>
            <person name="Gargeya S."/>
            <person name="Fitzgerald M."/>
            <person name="Haas B."/>
            <person name="Abouelleil A."/>
            <person name="Alvarado L."/>
            <person name="Arachchi H.M."/>
            <person name="Berlin A.M."/>
            <person name="Chapman S.B."/>
            <person name="Dewar J."/>
            <person name="Goldberg J."/>
            <person name="Griggs A."/>
            <person name="Gujja S."/>
            <person name="Hansen M."/>
            <person name="Howarth C."/>
            <person name="Imamovic A."/>
            <person name="Larimer J."/>
            <person name="McCowan C."/>
            <person name="Murphy C."/>
            <person name="Neiman D."/>
            <person name="Pearson M."/>
            <person name="Priest M."/>
            <person name="Roberts A."/>
            <person name="Saif S."/>
            <person name="Shea T."/>
            <person name="Sisk P."/>
            <person name="Sykes S."/>
            <person name="Wortman J."/>
            <person name="Nusbaum C."/>
            <person name="Birren B."/>
        </authorList>
    </citation>
    <scope>NUCLEOTIDE SEQUENCE [LARGE SCALE GENOMIC DNA]</scope>
    <source>
        <strain evidence="5">Tanzania (2000708)</strain>
    </source>
</reference>
<dbReference type="AlphaFoldDB" id="A0A024WF97"/>
<dbReference type="Proteomes" id="UP000030708">
    <property type="component" value="Unassembled WGS sequence"/>
</dbReference>
<dbReference type="PANTHER" id="PTHR36193">
    <property type="entry name" value="PHISTB DOMAIN-CONTAINING RESA-LIKE PROTEIN 1"/>
    <property type="match status" value="1"/>
</dbReference>
<feature type="region of interest" description="Disordered" evidence="1">
    <location>
        <begin position="117"/>
        <end position="158"/>
    </location>
</feature>
<sequence>MWLCKRGLSVNDTTKCDVPCKDFYMLFLSNKKEKIKCGTFFGYIFLSKFMKLSISLLLLALIQNILLSNVSLISGSHLYKRNSRKFAEGYMKGSGSEKNVYLSNKNKEINMNQQSDNKMCDECDDMNQPGDVNKNDKTSNDQANSSDSDCEPLPFGLKPSDLNRKVTEEDLERMIIELPGKLERKDMYLIWHYSHSLLRDKFNKMKSSLWSICGKLAHEHKLPFKIKMKKWWKCCGHVTDELLIKEHEDYNSIYNYINNESSSREQFLIFLDMIKHSWTRFTMETFIKCKISLENNMRNVTN</sequence>
<keyword evidence="2" id="KW-0472">Membrane</keyword>
<dbReference type="Pfam" id="PF09687">
    <property type="entry name" value="PRESAN"/>
    <property type="match status" value="1"/>
</dbReference>
<dbReference type="OrthoDB" id="375799at2759"/>
<evidence type="ECO:0000259" key="3">
    <source>
        <dbReference type="Pfam" id="PF09687"/>
    </source>
</evidence>
<evidence type="ECO:0000313" key="5">
    <source>
        <dbReference type="Proteomes" id="UP000030708"/>
    </source>
</evidence>
<evidence type="ECO:0000256" key="1">
    <source>
        <dbReference type="SAM" id="MobiDB-lite"/>
    </source>
</evidence>
<feature type="transmembrane region" description="Helical" evidence="2">
    <location>
        <begin position="40"/>
        <end position="62"/>
    </location>
</feature>
<gene>
    <name evidence="4" type="ORF">PFTANZ_00187</name>
</gene>
<dbReference type="InterPro" id="IPR044885">
    <property type="entry name" value="PRESA_N_sf"/>
</dbReference>
<keyword evidence="2" id="KW-0812">Transmembrane</keyword>
<proteinExistence type="predicted"/>
<organism evidence="4 5">
    <name type="scientific">Plasmodium falciparum Tanzania</name>
    <name type="common">2000708</name>
    <dbReference type="NCBI Taxonomy" id="1036725"/>
    <lineage>
        <taxon>Eukaryota</taxon>
        <taxon>Sar</taxon>
        <taxon>Alveolata</taxon>
        <taxon>Apicomplexa</taxon>
        <taxon>Aconoidasida</taxon>
        <taxon>Haemosporida</taxon>
        <taxon>Plasmodiidae</taxon>
        <taxon>Plasmodium</taxon>
        <taxon>Plasmodium (Laverania)</taxon>
    </lineage>
</organism>
<dbReference type="InterPro" id="IPR019111">
    <property type="entry name" value="PRESA_N"/>
</dbReference>
<dbReference type="Gene3D" id="6.10.280.180">
    <property type="entry name" value="Plasmodium RESA, N-terminal helical domain"/>
    <property type="match status" value="1"/>
</dbReference>
<protein>
    <recommendedName>
        <fullName evidence="3">Plasmodium RESA N-terminal domain-containing protein</fullName>
    </recommendedName>
</protein>
<keyword evidence="2" id="KW-1133">Transmembrane helix</keyword>
<dbReference type="PANTHER" id="PTHR36193:SF23">
    <property type="entry name" value="PHISTB DOMAIN-CONTAINING RESA-LIKE PROTEIN 1"/>
    <property type="match status" value="1"/>
</dbReference>
<dbReference type="NCBIfam" id="TIGR01639">
    <property type="entry name" value="P_fal_TIGR01639"/>
    <property type="match status" value="1"/>
</dbReference>
<name>A0A024WF97_PLAFA</name>
<evidence type="ECO:0000256" key="2">
    <source>
        <dbReference type="SAM" id="Phobius"/>
    </source>
</evidence>
<dbReference type="InterPro" id="IPR006526">
    <property type="entry name" value="Export_prot_PHISTa/b/c"/>
</dbReference>